<evidence type="ECO:0000256" key="2">
    <source>
        <dbReference type="ARBA" id="ARBA00022898"/>
    </source>
</evidence>
<organism evidence="7 8">
    <name type="scientific">Subtercola lobariae</name>
    <dbReference type="NCBI Taxonomy" id="1588641"/>
    <lineage>
        <taxon>Bacteria</taxon>
        <taxon>Bacillati</taxon>
        <taxon>Actinomycetota</taxon>
        <taxon>Actinomycetes</taxon>
        <taxon>Micrococcales</taxon>
        <taxon>Microbacteriaceae</taxon>
        <taxon>Subtercola</taxon>
    </lineage>
</organism>
<dbReference type="EMBL" id="BMGP01000002">
    <property type="protein sequence ID" value="GGF22066.1"/>
    <property type="molecule type" value="Genomic_DNA"/>
</dbReference>
<dbReference type="RefSeq" id="WP_188675908.1">
    <property type="nucleotide sequence ID" value="NZ_BMGP01000002.1"/>
</dbReference>
<evidence type="ECO:0000256" key="5">
    <source>
        <dbReference type="ARBA" id="ARBA00023163"/>
    </source>
</evidence>
<dbReference type="Pfam" id="PF00155">
    <property type="entry name" value="Aminotran_1_2"/>
    <property type="match status" value="1"/>
</dbReference>
<dbReference type="Gene3D" id="1.10.10.10">
    <property type="entry name" value="Winged helix-like DNA-binding domain superfamily/Winged helix DNA-binding domain"/>
    <property type="match status" value="1"/>
</dbReference>
<dbReference type="PANTHER" id="PTHR46577:SF1">
    <property type="entry name" value="HTH-TYPE TRANSCRIPTIONAL REGULATORY PROTEIN GABR"/>
    <property type="match status" value="1"/>
</dbReference>
<evidence type="ECO:0000313" key="7">
    <source>
        <dbReference type="EMBL" id="GGF22066.1"/>
    </source>
</evidence>
<dbReference type="InterPro" id="IPR015424">
    <property type="entry name" value="PyrdxlP-dep_Trfase"/>
</dbReference>
<keyword evidence="8" id="KW-1185">Reference proteome</keyword>
<reference evidence="7 8" key="1">
    <citation type="journal article" date="2014" name="Int. J. Syst. Evol. Microbiol.">
        <title>Complete genome sequence of Corynebacterium casei LMG S-19264T (=DSM 44701T), isolated from a smear-ripened cheese.</title>
        <authorList>
            <consortium name="US DOE Joint Genome Institute (JGI-PGF)"/>
            <person name="Walter F."/>
            <person name="Albersmeier A."/>
            <person name="Kalinowski J."/>
            <person name="Ruckert C."/>
        </authorList>
    </citation>
    <scope>NUCLEOTIDE SEQUENCE [LARGE SCALE GENOMIC DNA]</scope>
    <source>
        <strain evidence="7 8">CGMCC 1.12976</strain>
    </source>
</reference>
<keyword evidence="4" id="KW-0238">DNA-binding</keyword>
<evidence type="ECO:0000259" key="6">
    <source>
        <dbReference type="PROSITE" id="PS50949"/>
    </source>
</evidence>
<evidence type="ECO:0000256" key="3">
    <source>
        <dbReference type="ARBA" id="ARBA00023015"/>
    </source>
</evidence>
<proteinExistence type="inferred from homology"/>
<keyword evidence="5" id="KW-0804">Transcription</keyword>
<keyword evidence="3" id="KW-0805">Transcription regulation</keyword>
<dbReference type="GO" id="GO:0003700">
    <property type="term" value="F:DNA-binding transcription factor activity"/>
    <property type="evidence" value="ECO:0007669"/>
    <property type="project" value="InterPro"/>
</dbReference>
<dbReference type="GO" id="GO:0003677">
    <property type="term" value="F:DNA binding"/>
    <property type="evidence" value="ECO:0007669"/>
    <property type="project" value="UniProtKB-KW"/>
</dbReference>
<dbReference type="InterPro" id="IPR036388">
    <property type="entry name" value="WH-like_DNA-bd_sf"/>
</dbReference>
<evidence type="ECO:0000313" key="8">
    <source>
        <dbReference type="Proteomes" id="UP000598775"/>
    </source>
</evidence>
<dbReference type="Pfam" id="PF00392">
    <property type="entry name" value="GntR"/>
    <property type="match status" value="1"/>
</dbReference>
<dbReference type="SUPFAM" id="SSF53383">
    <property type="entry name" value="PLP-dependent transferases"/>
    <property type="match status" value="1"/>
</dbReference>
<dbReference type="Proteomes" id="UP000598775">
    <property type="component" value="Unassembled WGS sequence"/>
</dbReference>
<evidence type="ECO:0000256" key="4">
    <source>
        <dbReference type="ARBA" id="ARBA00023125"/>
    </source>
</evidence>
<dbReference type="InterPro" id="IPR036390">
    <property type="entry name" value="WH_DNA-bd_sf"/>
</dbReference>
<sequence>MSSPTISRISSEWLAERVVDRGAVGIGDAVAALIRSGEVERGAQLPTIREFARVTGTSVGTVLAAWNSLREAGLVETHRRAGTTVALEPTVSPRSTPFSDWSAIDLAQSAPDIALQPELGAALLSTLDSKNLNVFGREYMTERLLSAVAPTWPFEPEAWATAGGGTEALLLATAAAAPPGSLVAVDEPVGPGFLDTLRDLQLTAVGVAADAEGPTVASLREALKQNPVAFIFQPGAPFAVSHSVSPKRAAELAEVLAAHSERVWVVEDDSIGPLARSESPSIGSHLAGQVIRIRSYCKAFGIDVRTSVLAGSKELIDRTIALRSHGVGSNSRILQDTLAYLIGSAEAQASVSSAKSIYAARRTALTNALRSEGVTVFAGPESVVVWVEVRDETDALLALARQGISVGAGSKSFVHAPSRPLLRISITQLPDDSVVIGQLARTIAQASSASTREYFD</sequence>
<comment type="caution">
    <text evidence="7">The sequence shown here is derived from an EMBL/GenBank/DDBJ whole genome shotgun (WGS) entry which is preliminary data.</text>
</comment>
<dbReference type="SMART" id="SM00345">
    <property type="entry name" value="HTH_GNTR"/>
    <property type="match status" value="1"/>
</dbReference>
<accession>A0A917EWJ0</accession>
<dbReference type="GO" id="GO:0030170">
    <property type="term" value="F:pyridoxal phosphate binding"/>
    <property type="evidence" value="ECO:0007669"/>
    <property type="project" value="InterPro"/>
</dbReference>
<feature type="domain" description="HTH gntR-type" evidence="6">
    <location>
        <begin position="20"/>
        <end position="88"/>
    </location>
</feature>
<keyword evidence="2" id="KW-0663">Pyridoxal phosphate</keyword>
<name>A0A917EWJ0_9MICO</name>
<dbReference type="InterPro" id="IPR000524">
    <property type="entry name" value="Tscrpt_reg_HTH_GntR"/>
</dbReference>
<dbReference type="PANTHER" id="PTHR46577">
    <property type="entry name" value="HTH-TYPE TRANSCRIPTIONAL REGULATORY PROTEIN GABR"/>
    <property type="match status" value="1"/>
</dbReference>
<dbReference type="Gene3D" id="3.40.640.10">
    <property type="entry name" value="Type I PLP-dependent aspartate aminotransferase-like (Major domain)"/>
    <property type="match status" value="1"/>
</dbReference>
<dbReference type="InterPro" id="IPR015421">
    <property type="entry name" value="PyrdxlP-dep_Trfase_major"/>
</dbReference>
<dbReference type="InterPro" id="IPR051446">
    <property type="entry name" value="HTH_trans_reg/aminotransferase"/>
</dbReference>
<gene>
    <name evidence="7" type="ORF">GCM10011399_14710</name>
</gene>
<dbReference type="InterPro" id="IPR004839">
    <property type="entry name" value="Aminotransferase_I/II_large"/>
</dbReference>
<evidence type="ECO:0000256" key="1">
    <source>
        <dbReference type="ARBA" id="ARBA00005384"/>
    </source>
</evidence>
<protein>
    <submittedName>
        <fullName evidence="7">GntR family transcriptional regulator</fullName>
    </submittedName>
</protein>
<dbReference type="SUPFAM" id="SSF46785">
    <property type="entry name" value="Winged helix' DNA-binding domain"/>
    <property type="match status" value="1"/>
</dbReference>
<dbReference type="AlphaFoldDB" id="A0A917EWJ0"/>
<dbReference type="PROSITE" id="PS50949">
    <property type="entry name" value="HTH_GNTR"/>
    <property type="match status" value="1"/>
</dbReference>
<comment type="similarity">
    <text evidence="1">In the C-terminal section; belongs to the class-I pyridoxal-phosphate-dependent aminotransferase family.</text>
</comment>